<dbReference type="PANTHER" id="PTHR42933:SF4">
    <property type="entry name" value="TYPE I RESTRICTION ENZYME ECOKI METHYLASE SUBUNIT"/>
    <property type="match status" value="1"/>
</dbReference>
<dbReference type="InterPro" id="IPR029063">
    <property type="entry name" value="SAM-dependent_MTases_sf"/>
</dbReference>
<evidence type="ECO:0000256" key="4">
    <source>
        <dbReference type="ARBA" id="ARBA00022679"/>
    </source>
</evidence>
<comment type="catalytic activity">
    <reaction evidence="7">
        <text>a 2'-deoxyadenosine in DNA + S-adenosyl-L-methionine = an N(6)-methyl-2'-deoxyadenosine in DNA + S-adenosyl-L-homocysteine + H(+)</text>
        <dbReference type="Rhea" id="RHEA:15197"/>
        <dbReference type="Rhea" id="RHEA-COMP:12418"/>
        <dbReference type="Rhea" id="RHEA-COMP:12419"/>
        <dbReference type="ChEBI" id="CHEBI:15378"/>
        <dbReference type="ChEBI" id="CHEBI:57856"/>
        <dbReference type="ChEBI" id="CHEBI:59789"/>
        <dbReference type="ChEBI" id="CHEBI:90615"/>
        <dbReference type="ChEBI" id="CHEBI:90616"/>
        <dbReference type="EC" id="2.1.1.72"/>
    </reaction>
</comment>
<keyword evidence="4 10" id="KW-0808">Transferase</keyword>
<keyword evidence="6" id="KW-0680">Restriction system</keyword>
<dbReference type="PANTHER" id="PTHR42933">
    <property type="entry name" value="SLR6095 PROTEIN"/>
    <property type="match status" value="1"/>
</dbReference>
<evidence type="ECO:0000256" key="7">
    <source>
        <dbReference type="ARBA" id="ARBA00047942"/>
    </source>
</evidence>
<dbReference type="GO" id="GO:0003677">
    <property type="term" value="F:DNA binding"/>
    <property type="evidence" value="ECO:0007669"/>
    <property type="project" value="InterPro"/>
</dbReference>
<dbReference type="Pfam" id="PF12161">
    <property type="entry name" value="HsdM_N"/>
    <property type="match status" value="1"/>
</dbReference>
<evidence type="ECO:0000259" key="8">
    <source>
        <dbReference type="Pfam" id="PF02384"/>
    </source>
</evidence>
<reference evidence="10 11" key="1">
    <citation type="submission" date="2018-03" db="EMBL/GenBank/DDBJ databases">
        <title>Draft Genome Sequences of the Obligatory Marine Myxobacteria Enhygromyxa salina SWB005.</title>
        <authorList>
            <person name="Poehlein A."/>
            <person name="Moghaddam J.A."/>
            <person name="Harms H."/>
            <person name="Alanjari M."/>
            <person name="Koenig G.M."/>
            <person name="Daniel R."/>
            <person name="Schaeberle T.F."/>
        </authorList>
    </citation>
    <scope>NUCLEOTIDE SEQUENCE [LARGE SCALE GENOMIC DNA]</scope>
    <source>
        <strain evidence="10 11">SWB005</strain>
    </source>
</reference>
<dbReference type="InterPro" id="IPR022749">
    <property type="entry name" value="D12N6_MeTrfase_N"/>
</dbReference>
<dbReference type="EC" id="2.1.1.72" evidence="2"/>
<dbReference type="GO" id="GO:0008170">
    <property type="term" value="F:N-methyltransferase activity"/>
    <property type="evidence" value="ECO:0007669"/>
    <property type="project" value="InterPro"/>
</dbReference>
<dbReference type="RefSeq" id="WP_106395461.1">
    <property type="nucleotide sequence ID" value="NZ_PVNK01000274.1"/>
</dbReference>
<evidence type="ECO:0000259" key="9">
    <source>
        <dbReference type="Pfam" id="PF12161"/>
    </source>
</evidence>
<dbReference type="InterPro" id="IPR051537">
    <property type="entry name" value="DNA_Adenine_Mtase"/>
</dbReference>
<gene>
    <name evidence="10" type="ORF">ENSA5_62860</name>
</gene>
<dbReference type="Pfam" id="PF02384">
    <property type="entry name" value="N6_Mtase"/>
    <property type="match status" value="1"/>
</dbReference>
<dbReference type="GO" id="GO:0009007">
    <property type="term" value="F:site-specific DNA-methyltransferase (adenine-specific) activity"/>
    <property type="evidence" value="ECO:0007669"/>
    <property type="project" value="UniProtKB-EC"/>
</dbReference>
<evidence type="ECO:0000256" key="6">
    <source>
        <dbReference type="ARBA" id="ARBA00022747"/>
    </source>
</evidence>
<dbReference type="InterPro" id="IPR002052">
    <property type="entry name" value="DNA_methylase_N6_adenine_CS"/>
</dbReference>
<evidence type="ECO:0000256" key="1">
    <source>
        <dbReference type="ARBA" id="ARBA00006594"/>
    </source>
</evidence>
<evidence type="ECO:0000256" key="2">
    <source>
        <dbReference type="ARBA" id="ARBA00011900"/>
    </source>
</evidence>
<dbReference type="EMBL" id="PVNK01000274">
    <property type="protein sequence ID" value="PRP90667.1"/>
    <property type="molecule type" value="Genomic_DNA"/>
</dbReference>
<proteinExistence type="inferred from homology"/>
<dbReference type="Gene3D" id="3.40.50.150">
    <property type="entry name" value="Vaccinia Virus protein VP39"/>
    <property type="match status" value="1"/>
</dbReference>
<accession>A0A2S9XCT3</accession>
<dbReference type="PRINTS" id="PR00507">
    <property type="entry name" value="N12N6MTFRASE"/>
</dbReference>
<protein>
    <recommendedName>
        <fullName evidence="2">site-specific DNA-methyltransferase (adenine-specific)</fullName>
        <ecNumber evidence="2">2.1.1.72</ecNumber>
    </recommendedName>
</protein>
<evidence type="ECO:0000313" key="11">
    <source>
        <dbReference type="Proteomes" id="UP000237968"/>
    </source>
</evidence>
<dbReference type="PROSITE" id="PS00092">
    <property type="entry name" value="N6_MTASE"/>
    <property type="match status" value="1"/>
</dbReference>
<sequence>MTDVVSKLWGLCHTLRHDGVHEGDYLEQLTYLLFLKMVEEKGEVRMPSGCSWAALSEHQDASDLVDRYEAILTRLGETPGILQDIYAGARSRVAQPSSLARIIREIDEIAWTSLGTDVQGTAYESLLERATADGKKGAGQYFTPRALVQSIVRCVRPDPRDDPQFCVCDPACGTAGFLVAAYEWLAEFASGARSSKLWRRIRTQTYYGQELVTAPRRLGLMNLHVHGIEPTIWLGDAIGSDPPKRDFSVVLTNPPFGSRGSESFPDRPDFLVETNNKQINFLQHTISILAEGGRAAIVLPDSCLFEDKAAELFEQVTQTCDIHTLLRLPNGTFSPYAGGVRANVVFFTKGPATRRTWIYDARTSVPSVTKARPLAAESFAEFEACYGDDPDGGSRRDRRQSQAGRWRSFNLRAIRQAEFKFDHLRWLDDTAEIDEGGTPEAVALQLLTKLEFAVARVKELVAALGANEVDR</sequence>
<dbReference type="Proteomes" id="UP000237968">
    <property type="component" value="Unassembled WGS sequence"/>
</dbReference>
<dbReference type="InterPro" id="IPR038333">
    <property type="entry name" value="T1MK-like_N_sf"/>
</dbReference>
<feature type="domain" description="DNA methylase adenine-specific" evidence="8">
    <location>
        <begin position="116"/>
        <end position="420"/>
    </location>
</feature>
<dbReference type="InterPro" id="IPR003356">
    <property type="entry name" value="DNA_methylase_A-5"/>
</dbReference>
<keyword evidence="3 10" id="KW-0489">Methyltransferase</keyword>
<dbReference type="AlphaFoldDB" id="A0A2S9XCT3"/>
<feature type="domain" description="N6 adenine-specific DNA methyltransferase N-terminal" evidence="9">
    <location>
        <begin position="6"/>
        <end position="45"/>
    </location>
</feature>
<dbReference type="SUPFAM" id="SSF53335">
    <property type="entry name" value="S-adenosyl-L-methionine-dependent methyltransferases"/>
    <property type="match status" value="1"/>
</dbReference>
<evidence type="ECO:0000313" key="10">
    <source>
        <dbReference type="EMBL" id="PRP90667.1"/>
    </source>
</evidence>
<evidence type="ECO:0000256" key="3">
    <source>
        <dbReference type="ARBA" id="ARBA00022603"/>
    </source>
</evidence>
<evidence type="ECO:0000256" key="5">
    <source>
        <dbReference type="ARBA" id="ARBA00022691"/>
    </source>
</evidence>
<keyword evidence="5" id="KW-0949">S-adenosyl-L-methionine</keyword>
<keyword evidence="11" id="KW-1185">Reference proteome</keyword>
<dbReference type="Gene3D" id="1.20.1260.30">
    <property type="match status" value="1"/>
</dbReference>
<comment type="similarity">
    <text evidence="1">Belongs to the N(4)/N(6)-methyltransferase family.</text>
</comment>
<organism evidence="10 11">
    <name type="scientific">Enhygromyxa salina</name>
    <dbReference type="NCBI Taxonomy" id="215803"/>
    <lineage>
        <taxon>Bacteria</taxon>
        <taxon>Pseudomonadati</taxon>
        <taxon>Myxococcota</taxon>
        <taxon>Polyangia</taxon>
        <taxon>Nannocystales</taxon>
        <taxon>Nannocystaceae</taxon>
        <taxon>Enhygromyxa</taxon>
    </lineage>
</organism>
<dbReference type="GO" id="GO:0009307">
    <property type="term" value="P:DNA restriction-modification system"/>
    <property type="evidence" value="ECO:0007669"/>
    <property type="project" value="UniProtKB-KW"/>
</dbReference>
<name>A0A2S9XCT3_9BACT</name>
<dbReference type="OrthoDB" id="9784823at2"/>
<dbReference type="GO" id="GO:0032259">
    <property type="term" value="P:methylation"/>
    <property type="evidence" value="ECO:0007669"/>
    <property type="project" value="UniProtKB-KW"/>
</dbReference>
<comment type="caution">
    <text evidence="10">The sequence shown here is derived from an EMBL/GenBank/DDBJ whole genome shotgun (WGS) entry which is preliminary data.</text>
</comment>
<dbReference type="REBASE" id="262952">
    <property type="entry name" value="M.EsaB005ORF62860P"/>
</dbReference>